<dbReference type="AlphaFoldDB" id="A0A2W4STR8"/>
<feature type="signal peptide" evidence="3">
    <location>
        <begin position="1"/>
        <end position="26"/>
    </location>
</feature>
<dbReference type="PANTHER" id="PTHR35936">
    <property type="entry name" value="MEMBRANE-BOUND LYTIC MUREIN TRANSGLYCOSYLASE F"/>
    <property type="match status" value="1"/>
</dbReference>
<organism evidence="5 6">
    <name type="scientific">Candidatus Methylumidiphilus alinenensis</name>
    <dbReference type="NCBI Taxonomy" id="2202197"/>
    <lineage>
        <taxon>Bacteria</taxon>
        <taxon>Pseudomonadati</taxon>
        <taxon>Pseudomonadota</taxon>
        <taxon>Gammaproteobacteria</taxon>
        <taxon>Methylococcales</taxon>
        <taxon>Candidatus Methylumidiphilus</taxon>
    </lineage>
</organism>
<evidence type="ECO:0000259" key="4">
    <source>
        <dbReference type="SMART" id="SM00062"/>
    </source>
</evidence>
<evidence type="ECO:0000313" key="6">
    <source>
        <dbReference type="Proteomes" id="UP000249396"/>
    </source>
</evidence>
<sequence>MRYLRFFIFVPIVAFLSLFAACQQQANPTNTANNPSTPVKVSLYDQVMKAGKIRAAYTIYPPGCFKDETGKLKGVFVEALEQAAKNLNLTVEWTEEVGWATQIEGLDNGRYDMIGSSVWMNPKRARLATLSIPLYYSPLFIYARKNDPKFTDKIALTALNSADVRISTVDGGTGETIAKSQFPNAQRVALPQMTDFGVSFMDVIHKKADILIMEPYHAMKFLETNPNTIVNITPKEPLRVFGNSYMFKRGELEFQNMLDVALLDLLNSGYIDDLLAKYEHYPNSQLRIARPYRLDSKVPPSKVPN</sequence>
<accession>A0A2W4STR8</accession>
<gene>
    <name evidence="5" type="ORF">DM484_17300</name>
</gene>
<dbReference type="SUPFAM" id="SSF53850">
    <property type="entry name" value="Periplasmic binding protein-like II"/>
    <property type="match status" value="1"/>
</dbReference>
<comment type="similarity">
    <text evidence="1">Belongs to the bacterial solute-binding protein 3 family.</text>
</comment>
<dbReference type="EMBL" id="QJPH01000368">
    <property type="protein sequence ID" value="PZN76054.1"/>
    <property type="molecule type" value="Genomic_DNA"/>
</dbReference>
<comment type="caution">
    <text evidence="5">The sequence shown here is derived from an EMBL/GenBank/DDBJ whole genome shotgun (WGS) entry which is preliminary data.</text>
</comment>
<keyword evidence="2 3" id="KW-0732">Signal</keyword>
<dbReference type="PANTHER" id="PTHR35936:SF35">
    <property type="entry name" value="L-CYSTINE-BINDING PROTEIN TCYJ"/>
    <property type="match status" value="1"/>
</dbReference>
<dbReference type="InterPro" id="IPR001638">
    <property type="entry name" value="Solute-binding_3/MltF_N"/>
</dbReference>
<dbReference type="Gene3D" id="3.40.190.10">
    <property type="entry name" value="Periplasmic binding protein-like II"/>
    <property type="match status" value="2"/>
</dbReference>
<evidence type="ECO:0000256" key="1">
    <source>
        <dbReference type="ARBA" id="ARBA00010333"/>
    </source>
</evidence>
<reference evidence="5 6" key="1">
    <citation type="journal article" date="2018" name="Aquat. Microb. Ecol.">
        <title>Gammaproteobacterial methanotrophs dominate.</title>
        <authorList>
            <person name="Rissanen A.J."/>
            <person name="Saarenheimo J."/>
            <person name="Tiirola M."/>
            <person name="Peura S."/>
            <person name="Aalto S.L."/>
            <person name="Karvinen A."/>
            <person name="Nykanen H."/>
        </authorList>
    </citation>
    <scope>NUCLEOTIDE SEQUENCE [LARGE SCALE GENOMIC DNA]</scope>
    <source>
        <strain evidence="5">AMbin10</strain>
    </source>
</reference>
<proteinExistence type="inferred from homology"/>
<dbReference type="Proteomes" id="UP000249396">
    <property type="component" value="Unassembled WGS sequence"/>
</dbReference>
<evidence type="ECO:0000313" key="5">
    <source>
        <dbReference type="EMBL" id="PZN76054.1"/>
    </source>
</evidence>
<dbReference type="SMART" id="SM00062">
    <property type="entry name" value="PBPb"/>
    <property type="match status" value="1"/>
</dbReference>
<evidence type="ECO:0000256" key="2">
    <source>
        <dbReference type="ARBA" id="ARBA00022729"/>
    </source>
</evidence>
<feature type="chain" id="PRO_5015930317" description="Solute-binding protein family 3/N-terminal domain-containing protein" evidence="3">
    <location>
        <begin position="27"/>
        <end position="305"/>
    </location>
</feature>
<name>A0A2W4STR8_9GAMM</name>
<feature type="domain" description="Solute-binding protein family 3/N-terminal" evidence="4">
    <location>
        <begin position="52"/>
        <end position="282"/>
    </location>
</feature>
<dbReference type="Pfam" id="PF00497">
    <property type="entry name" value="SBP_bac_3"/>
    <property type="match status" value="1"/>
</dbReference>
<dbReference type="PROSITE" id="PS51257">
    <property type="entry name" value="PROKAR_LIPOPROTEIN"/>
    <property type="match status" value="1"/>
</dbReference>
<evidence type="ECO:0000256" key="3">
    <source>
        <dbReference type="SAM" id="SignalP"/>
    </source>
</evidence>
<protein>
    <recommendedName>
        <fullName evidence="4">Solute-binding protein family 3/N-terminal domain-containing protein</fullName>
    </recommendedName>
</protein>